<evidence type="ECO:0000313" key="1">
    <source>
        <dbReference type="EMBL" id="KAF2190841.1"/>
    </source>
</evidence>
<protein>
    <submittedName>
        <fullName evidence="1">Uncharacterized protein</fullName>
    </submittedName>
</protein>
<proteinExistence type="predicted"/>
<gene>
    <name evidence="1" type="ORF">K469DRAFT_721761</name>
</gene>
<keyword evidence="2" id="KW-1185">Reference proteome</keyword>
<name>A0A6A6EHB0_9PEZI</name>
<dbReference type="Proteomes" id="UP000800200">
    <property type="component" value="Unassembled WGS sequence"/>
</dbReference>
<accession>A0A6A6EHB0</accession>
<sequence length="129" mass="14690">MAQSPPLLGFASPTVVSSSIVMWKPVSNGLPNRLDHAGSDRRKWPPPIGRDLLEKVKPWSLERVPNYGREPKRLLQYMRWRTSFPGAHTWPVFFYILMLRAGERELVKGSVTFGYMSWRASRAGSFDGA</sequence>
<dbReference type="EMBL" id="ML994618">
    <property type="protein sequence ID" value="KAF2190841.1"/>
    <property type="molecule type" value="Genomic_DNA"/>
</dbReference>
<reference evidence="1" key="1">
    <citation type="journal article" date="2020" name="Stud. Mycol.">
        <title>101 Dothideomycetes genomes: a test case for predicting lifestyles and emergence of pathogens.</title>
        <authorList>
            <person name="Haridas S."/>
            <person name="Albert R."/>
            <person name="Binder M."/>
            <person name="Bloem J."/>
            <person name="Labutti K."/>
            <person name="Salamov A."/>
            <person name="Andreopoulos B."/>
            <person name="Baker S."/>
            <person name="Barry K."/>
            <person name="Bills G."/>
            <person name="Bluhm B."/>
            <person name="Cannon C."/>
            <person name="Castanera R."/>
            <person name="Culley D."/>
            <person name="Daum C."/>
            <person name="Ezra D."/>
            <person name="Gonzalez J."/>
            <person name="Henrissat B."/>
            <person name="Kuo A."/>
            <person name="Liang C."/>
            <person name="Lipzen A."/>
            <person name="Lutzoni F."/>
            <person name="Magnuson J."/>
            <person name="Mondo S."/>
            <person name="Nolan M."/>
            <person name="Ohm R."/>
            <person name="Pangilinan J."/>
            <person name="Park H.-J."/>
            <person name="Ramirez L."/>
            <person name="Alfaro M."/>
            <person name="Sun H."/>
            <person name="Tritt A."/>
            <person name="Yoshinaga Y."/>
            <person name="Zwiers L.-H."/>
            <person name="Turgeon B."/>
            <person name="Goodwin S."/>
            <person name="Spatafora J."/>
            <person name="Crous P."/>
            <person name="Grigoriev I."/>
        </authorList>
    </citation>
    <scope>NUCLEOTIDE SEQUENCE</scope>
    <source>
        <strain evidence="1">CBS 207.26</strain>
    </source>
</reference>
<dbReference type="AlphaFoldDB" id="A0A6A6EHB0"/>
<evidence type="ECO:0000313" key="2">
    <source>
        <dbReference type="Proteomes" id="UP000800200"/>
    </source>
</evidence>
<organism evidence="1 2">
    <name type="scientific">Zopfia rhizophila CBS 207.26</name>
    <dbReference type="NCBI Taxonomy" id="1314779"/>
    <lineage>
        <taxon>Eukaryota</taxon>
        <taxon>Fungi</taxon>
        <taxon>Dikarya</taxon>
        <taxon>Ascomycota</taxon>
        <taxon>Pezizomycotina</taxon>
        <taxon>Dothideomycetes</taxon>
        <taxon>Dothideomycetes incertae sedis</taxon>
        <taxon>Zopfiaceae</taxon>
        <taxon>Zopfia</taxon>
    </lineage>
</organism>